<comment type="caution">
    <text evidence="1">The sequence shown here is derived from an EMBL/GenBank/DDBJ whole genome shotgun (WGS) entry which is preliminary data.</text>
</comment>
<name>A0ABD3R7R9_9LAMI</name>
<keyword evidence="2" id="KW-1185">Reference proteome</keyword>
<dbReference type="Proteomes" id="UP001634393">
    <property type="component" value="Unassembled WGS sequence"/>
</dbReference>
<evidence type="ECO:0000313" key="2">
    <source>
        <dbReference type="Proteomes" id="UP001634393"/>
    </source>
</evidence>
<accession>A0ABD3R7R9</accession>
<reference evidence="1 2" key="1">
    <citation type="submission" date="2024-12" db="EMBL/GenBank/DDBJ databases">
        <title>The unique morphological basis and parallel evolutionary history of personate flowers in Penstemon.</title>
        <authorList>
            <person name="Depatie T.H."/>
            <person name="Wessinger C.A."/>
        </authorList>
    </citation>
    <scope>NUCLEOTIDE SEQUENCE [LARGE SCALE GENOMIC DNA]</scope>
    <source>
        <strain evidence="1">WTNN_2</strain>
        <tissue evidence="1">Leaf</tissue>
    </source>
</reference>
<gene>
    <name evidence="1" type="ORF">ACJIZ3_000196</name>
</gene>
<evidence type="ECO:0000313" key="1">
    <source>
        <dbReference type="EMBL" id="KAL3808858.1"/>
    </source>
</evidence>
<protein>
    <submittedName>
        <fullName evidence="1">Uncharacterized protein</fullName>
    </submittedName>
</protein>
<dbReference type="AlphaFoldDB" id="A0ABD3R7R9"/>
<organism evidence="1 2">
    <name type="scientific">Penstemon smallii</name>
    <dbReference type="NCBI Taxonomy" id="265156"/>
    <lineage>
        <taxon>Eukaryota</taxon>
        <taxon>Viridiplantae</taxon>
        <taxon>Streptophyta</taxon>
        <taxon>Embryophyta</taxon>
        <taxon>Tracheophyta</taxon>
        <taxon>Spermatophyta</taxon>
        <taxon>Magnoliopsida</taxon>
        <taxon>eudicotyledons</taxon>
        <taxon>Gunneridae</taxon>
        <taxon>Pentapetalae</taxon>
        <taxon>asterids</taxon>
        <taxon>lamiids</taxon>
        <taxon>Lamiales</taxon>
        <taxon>Plantaginaceae</taxon>
        <taxon>Cheloneae</taxon>
        <taxon>Penstemon</taxon>
    </lineage>
</organism>
<dbReference type="EMBL" id="JBJXBP010000277">
    <property type="protein sequence ID" value="KAL3808858.1"/>
    <property type="molecule type" value="Genomic_DNA"/>
</dbReference>
<sequence>MRSADSLFTQLMMVKTGKTIFLGKGMQCMKVKSRRVTRVKTMRVMRSAASNMMTIVMVRYARC</sequence>
<proteinExistence type="predicted"/>